<feature type="transmembrane region" description="Helical" evidence="8">
    <location>
        <begin position="248"/>
        <end position="266"/>
    </location>
</feature>
<evidence type="ECO:0000256" key="2">
    <source>
        <dbReference type="ARBA" id="ARBA00022448"/>
    </source>
</evidence>
<dbReference type="PANTHER" id="PTHR23517:SF15">
    <property type="entry name" value="PROTON-DEPENDENT OLIGOPEPTIDE FAMILY TRANSPORT PROTEIN"/>
    <property type="match status" value="1"/>
</dbReference>
<dbReference type="InterPro" id="IPR036259">
    <property type="entry name" value="MFS_trans_sf"/>
</dbReference>
<organism evidence="9 10">
    <name type="scientific">Aureispira anguillae</name>
    <dbReference type="NCBI Taxonomy" id="2864201"/>
    <lineage>
        <taxon>Bacteria</taxon>
        <taxon>Pseudomonadati</taxon>
        <taxon>Bacteroidota</taxon>
        <taxon>Saprospiria</taxon>
        <taxon>Saprospirales</taxon>
        <taxon>Saprospiraceae</taxon>
        <taxon>Aureispira</taxon>
    </lineage>
</organism>
<comment type="subcellular location">
    <subcellularLocation>
        <location evidence="1">Cell membrane</location>
        <topology evidence="1">Multi-pass membrane protein</topology>
    </subcellularLocation>
</comment>
<feature type="transmembrane region" description="Helical" evidence="8">
    <location>
        <begin position="278"/>
        <end position="303"/>
    </location>
</feature>
<evidence type="ECO:0000256" key="7">
    <source>
        <dbReference type="ARBA" id="ARBA00023136"/>
    </source>
</evidence>
<keyword evidence="3" id="KW-1003">Cell membrane</keyword>
<keyword evidence="10" id="KW-1185">Reference proteome</keyword>
<name>A0A915YL94_9BACT</name>
<evidence type="ECO:0000313" key="10">
    <source>
        <dbReference type="Proteomes" id="UP001060919"/>
    </source>
</evidence>
<dbReference type="SUPFAM" id="SSF103473">
    <property type="entry name" value="MFS general substrate transporter"/>
    <property type="match status" value="1"/>
</dbReference>
<feature type="transmembrane region" description="Helical" evidence="8">
    <location>
        <begin position="383"/>
        <end position="403"/>
    </location>
</feature>
<accession>A0A915YL94</accession>
<dbReference type="InterPro" id="IPR000109">
    <property type="entry name" value="POT_fam"/>
</dbReference>
<evidence type="ECO:0000313" key="9">
    <source>
        <dbReference type="EMBL" id="BDS14838.1"/>
    </source>
</evidence>
<evidence type="ECO:0000256" key="6">
    <source>
        <dbReference type="ARBA" id="ARBA00022989"/>
    </source>
</evidence>
<evidence type="ECO:0000256" key="5">
    <source>
        <dbReference type="ARBA" id="ARBA00022856"/>
    </source>
</evidence>
<feature type="transmembrane region" description="Helical" evidence="8">
    <location>
        <begin position="323"/>
        <end position="341"/>
    </location>
</feature>
<feature type="transmembrane region" description="Helical" evidence="8">
    <location>
        <begin position="83"/>
        <end position="101"/>
    </location>
</feature>
<evidence type="ECO:0000256" key="1">
    <source>
        <dbReference type="ARBA" id="ARBA00004651"/>
    </source>
</evidence>
<dbReference type="PANTHER" id="PTHR23517">
    <property type="entry name" value="RESISTANCE PROTEIN MDTM, PUTATIVE-RELATED-RELATED"/>
    <property type="match status" value="1"/>
</dbReference>
<dbReference type="Pfam" id="PF00854">
    <property type="entry name" value="PTR2"/>
    <property type="match status" value="1"/>
</dbReference>
<keyword evidence="5" id="KW-0653">Protein transport</keyword>
<dbReference type="Gene3D" id="1.20.1250.20">
    <property type="entry name" value="MFS general substrate transporter like domains"/>
    <property type="match status" value="1"/>
</dbReference>
<keyword evidence="6 8" id="KW-1133">Transmembrane helix</keyword>
<feature type="transmembrane region" description="Helical" evidence="8">
    <location>
        <begin position="224"/>
        <end position="242"/>
    </location>
</feature>
<dbReference type="CDD" id="cd17346">
    <property type="entry name" value="MFS_DtpA_like"/>
    <property type="match status" value="1"/>
</dbReference>
<protein>
    <submittedName>
        <fullName evidence="9">Peptide MFS transporter</fullName>
    </submittedName>
</protein>
<dbReference type="EMBL" id="AP026867">
    <property type="protein sequence ID" value="BDS14838.1"/>
    <property type="molecule type" value="Genomic_DNA"/>
</dbReference>
<feature type="transmembrane region" description="Helical" evidence="8">
    <location>
        <begin position="174"/>
        <end position="191"/>
    </location>
</feature>
<feature type="transmembrane region" description="Helical" evidence="8">
    <location>
        <begin position="144"/>
        <end position="168"/>
    </location>
</feature>
<dbReference type="InterPro" id="IPR005279">
    <property type="entry name" value="Dipep/tripep_permease"/>
</dbReference>
<feature type="transmembrane region" description="Helical" evidence="8">
    <location>
        <begin position="56"/>
        <end position="76"/>
    </location>
</feature>
<keyword evidence="5" id="KW-0571">Peptide transport</keyword>
<gene>
    <name evidence="9" type="ORF">AsAng_0056200</name>
</gene>
<evidence type="ECO:0000256" key="4">
    <source>
        <dbReference type="ARBA" id="ARBA00022692"/>
    </source>
</evidence>
<dbReference type="AlphaFoldDB" id="A0A915YL94"/>
<dbReference type="Proteomes" id="UP001060919">
    <property type="component" value="Chromosome"/>
</dbReference>
<sequence>MKTSEIAPTTTLFGHPKGLFYLFFAELWERFSFYGMKALLLLYMTQHLLYSDDVSFGILSAYMSLVYITPLWGGIIADKILGYRKSILLGGILMALGHFFLSFETPLFFYGSLGLIIVGNGFFKPNISSFVGALYKNNPTQRDAGFTIFYLGINLGAAIAPLICAWVADLYGWHYGFMLAGIGMLLGLFFFQRGLNSDVFGAAGKLPNSTNYYQKKGGLNQGQWISLGAFAVVPIFAAIIYLHQYEHYLIFAATLFLVLYVLYILSRVSPLERGRLIVVIYFTLLSTLFAALFEQTGSSVVLFADRNVNLIGITAAQTNSINASFIVLLAIPFSMLWGWLNKINKNPSAPYKFSIGLILLGLAAIIFGRSAVSADAMAQTSMVYLVIGYFVLTVGELFLSPIGLSKVTELSPTRYIAFIMGVWFSSYFYGHYFAGKIAQLTVNNGDKNILTDSFGTFIEIITQLNPSIAAEKGKAFEQLYAYVSVYVSFGIITLSIGLLAFFIAPFMAKLMQLEEYKN</sequence>
<dbReference type="NCBIfam" id="TIGR00924">
    <property type="entry name" value="yjdL_sub1_fam"/>
    <property type="match status" value="1"/>
</dbReference>
<dbReference type="KEGG" id="aup:AsAng_0056200"/>
<feature type="transmembrane region" description="Helical" evidence="8">
    <location>
        <begin position="479"/>
        <end position="508"/>
    </location>
</feature>
<dbReference type="RefSeq" id="WP_264790043.1">
    <property type="nucleotide sequence ID" value="NZ_AP026867.1"/>
</dbReference>
<dbReference type="GO" id="GO:0015833">
    <property type="term" value="P:peptide transport"/>
    <property type="evidence" value="ECO:0007669"/>
    <property type="project" value="UniProtKB-KW"/>
</dbReference>
<keyword evidence="4 8" id="KW-0812">Transmembrane</keyword>
<proteinExistence type="predicted"/>
<keyword evidence="7 8" id="KW-0472">Membrane</keyword>
<feature type="transmembrane region" description="Helical" evidence="8">
    <location>
        <begin position="353"/>
        <end position="371"/>
    </location>
</feature>
<reference evidence="9" key="1">
    <citation type="submission" date="2022-09" db="EMBL/GenBank/DDBJ databases">
        <title>Aureispira anguillicida sp. nov., isolated from Leptocephalus of Japanese eel Anguilla japonica.</title>
        <authorList>
            <person name="Yuasa K."/>
            <person name="Mekata T."/>
            <person name="Ikunari K."/>
        </authorList>
    </citation>
    <scope>NUCLEOTIDE SEQUENCE</scope>
    <source>
        <strain evidence="9">EL160426</strain>
    </source>
</reference>
<dbReference type="GO" id="GO:1904680">
    <property type="term" value="F:peptide transmembrane transporter activity"/>
    <property type="evidence" value="ECO:0007669"/>
    <property type="project" value="InterPro"/>
</dbReference>
<feature type="transmembrane region" description="Helical" evidence="8">
    <location>
        <begin position="415"/>
        <end position="434"/>
    </location>
</feature>
<keyword evidence="2" id="KW-0813">Transport</keyword>
<evidence type="ECO:0000256" key="8">
    <source>
        <dbReference type="SAM" id="Phobius"/>
    </source>
</evidence>
<dbReference type="InterPro" id="IPR050171">
    <property type="entry name" value="MFS_Transporters"/>
</dbReference>
<feature type="transmembrane region" description="Helical" evidence="8">
    <location>
        <begin position="6"/>
        <end position="24"/>
    </location>
</feature>
<dbReference type="GO" id="GO:0005886">
    <property type="term" value="C:plasma membrane"/>
    <property type="evidence" value="ECO:0007669"/>
    <property type="project" value="UniProtKB-SubCell"/>
</dbReference>
<evidence type="ECO:0000256" key="3">
    <source>
        <dbReference type="ARBA" id="ARBA00022475"/>
    </source>
</evidence>